<keyword evidence="1" id="KW-0238">DNA-binding</keyword>
<dbReference type="InterPro" id="IPR001387">
    <property type="entry name" value="Cro/C1-type_HTH"/>
</dbReference>
<name>A0ABU1B6J1_9STRE</name>
<dbReference type="RefSeq" id="WP_308937865.1">
    <property type="nucleotide sequence ID" value="NZ_JAVIBQ010000036.1"/>
</dbReference>
<keyword evidence="4" id="KW-1185">Reference proteome</keyword>
<dbReference type="PANTHER" id="PTHR46558">
    <property type="entry name" value="TRACRIPTIONAL REGULATORY PROTEIN-RELATED-RELATED"/>
    <property type="match status" value="1"/>
</dbReference>
<evidence type="ECO:0000256" key="1">
    <source>
        <dbReference type="ARBA" id="ARBA00023125"/>
    </source>
</evidence>
<dbReference type="SMART" id="SM00530">
    <property type="entry name" value="HTH_XRE"/>
    <property type="match status" value="1"/>
</dbReference>
<dbReference type="Gene3D" id="1.10.260.40">
    <property type="entry name" value="lambda repressor-like DNA-binding domains"/>
    <property type="match status" value="1"/>
</dbReference>
<reference evidence="3 4" key="1">
    <citation type="submission" date="2023-08" db="EMBL/GenBank/DDBJ databases">
        <title>Streptococcus ruminantium-associated sheep mastitis outbreak detected in Italy is distinct from bovine isolates.</title>
        <authorList>
            <person name="Rosa M.N."/>
            <person name="Vezina B."/>
            <person name="Tola S."/>
        </authorList>
    </citation>
    <scope>NUCLEOTIDE SEQUENCE [LARGE SCALE GENOMIC DNA]</scope>
    <source>
        <strain evidence="3 4">OM6730</strain>
    </source>
</reference>
<protein>
    <submittedName>
        <fullName evidence="3">Helix-turn-helix transcriptional regulator</fullName>
    </submittedName>
</protein>
<comment type="caution">
    <text evidence="3">The sequence shown here is derived from an EMBL/GenBank/DDBJ whole genome shotgun (WGS) entry which is preliminary data.</text>
</comment>
<accession>A0ABU1B6J1</accession>
<proteinExistence type="predicted"/>
<evidence type="ECO:0000313" key="3">
    <source>
        <dbReference type="EMBL" id="MDQ8834131.1"/>
    </source>
</evidence>
<dbReference type="Pfam" id="PF01381">
    <property type="entry name" value="HTH_3"/>
    <property type="match status" value="1"/>
</dbReference>
<feature type="domain" description="HTH cro/C1-type" evidence="2">
    <location>
        <begin position="6"/>
        <end position="61"/>
    </location>
</feature>
<organism evidence="3 4">
    <name type="scientific">Streptococcus ruminantium</name>
    <dbReference type="NCBI Taxonomy" id="1917441"/>
    <lineage>
        <taxon>Bacteria</taxon>
        <taxon>Bacillati</taxon>
        <taxon>Bacillota</taxon>
        <taxon>Bacilli</taxon>
        <taxon>Lactobacillales</taxon>
        <taxon>Streptococcaceae</taxon>
        <taxon>Streptococcus</taxon>
    </lineage>
</organism>
<gene>
    <name evidence="3" type="ORF">RFF62_10195</name>
</gene>
<dbReference type="SUPFAM" id="SSF47413">
    <property type="entry name" value="lambda repressor-like DNA-binding domains"/>
    <property type="match status" value="1"/>
</dbReference>
<dbReference type="PANTHER" id="PTHR46558:SF11">
    <property type="entry name" value="HTH-TYPE TRANSCRIPTIONAL REGULATOR XRE"/>
    <property type="match status" value="1"/>
</dbReference>
<dbReference type="InterPro" id="IPR010982">
    <property type="entry name" value="Lambda_DNA-bd_dom_sf"/>
</dbReference>
<evidence type="ECO:0000259" key="2">
    <source>
        <dbReference type="PROSITE" id="PS50943"/>
    </source>
</evidence>
<sequence length="112" mass="13165">MFPERLKQLRKEAGYTNQTQIAELLKTSQQSYSQWESGKRKPSKTTLEKLSNFFNVSVDYLLGNSDIRNQESLDNFFEFVLNSETLSFKGKTLNENQVLELKQFIQNYVDRL</sequence>
<evidence type="ECO:0000313" key="4">
    <source>
        <dbReference type="Proteomes" id="UP001228446"/>
    </source>
</evidence>
<dbReference type="Proteomes" id="UP001228446">
    <property type="component" value="Unassembled WGS sequence"/>
</dbReference>
<dbReference type="CDD" id="cd00093">
    <property type="entry name" value="HTH_XRE"/>
    <property type="match status" value="1"/>
</dbReference>
<dbReference type="EMBL" id="JAVIBX010000068">
    <property type="protein sequence ID" value="MDQ8834131.1"/>
    <property type="molecule type" value="Genomic_DNA"/>
</dbReference>
<dbReference type="PROSITE" id="PS50943">
    <property type="entry name" value="HTH_CROC1"/>
    <property type="match status" value="1"/>
</dbReference>